<reference evidence="2" key="1">
    <citation type="journal article" date="2015" name="Nature">
        <title>Complex archaea that bridge the gap between prokaryotes and eukaryotes.</title>
        <authorList>
            <person name="Spang A."/>
            <person name="Saw J.H."/>
            <person name="Jorgensen S.L."/>
            <person name="Zaremba-Niedzwiedzka K."/>
            <person name="Martijn J."/>
            <person name="Lind A.E."/>
            <person name="van Eijk R."/>
            <person name="Schleper C."/>
            <person name="Guy L."/>
            <person name="Ettema T.J."/>
        </authorList>
    </citation>
    <scope>NUCLEOTIDE SEQUENCE</scope>
</reference>
<comment type="caution">
    <text evidence="2">The sequence shown here is derived from an EMBL/GenBank/DDBJ whole genome shotgun (WGS) entry which is preliminary data.</text>
</comment>
<proteinExistence type="predicted"/>
<dbReference type="InterPro" id="IPR007421">
    <property type="entry name" value="Schlafen_AlbA_2_dom"/>
</dbReference>
<evidence type="ECO:0000313" key="2">
    <source>
        <dbReference type="EMBL" id="KKM62663.1"/>
    </source>
</evidence>
<dbReference type="EMBL" id="LAZR01011249">
    <property type="protein sequence ID" value="KKM62663.1"/>
    <property type="molecule type" value="Genomic_DNA"/>
</dbReference>
<accession>A0A0F9IZA0</accession>
<gene>
    <name evidence="2" type="ORF">LCGC14_1519440</name>
</gene>
<sequence>MTDCVEIERIIKNPNRENLTIDFKKSDVLKSKDSQKKLIEHIVAFANQIGGMILLGINDDGTYEGKNIFDVDKDKGILNNIINDNIRPVLMCDIE</sequence>
<dbReference type="InterPro" id="IPR038461">
    <property type="entry name" value="Schlafen_AlbA_2_dom_sf"/>
</dbReference>
<evidence type="ECO:0000259" key="1">
    <source>
        <dbReference type="Pfam" id="PF04326"/>
    </source>
</evidence>
<dbReference type="AlphaFoldDB" id="A0A0F9IZA0"/>
<dbReference type="Pfam" id="PF04326">
    <property type="entry name" value="SLFN_AlbA_2"/>
    <property type="match status" value="1"/>
</dbReference>
<organism evidence="2">
    <name type="scientific">marine sediment metagenome</name>
    <dbReference type="NCBI Taxonomy" id="412755"/>
    <lineage>
        <taxon>unclassified sequences</taxon>
        <taxon>metagenomes</taxon>
        <taxon>ecological metagenomes</taxon>
    </lineage>
</organism>
<feature type="domain" description="Schlafen AlbA-2" evidence="1">
    <location>
        <begin position="17"/>
        <end position="94"/>
    </location>
</feature>
<dbReference type="PANTHER" id="PTHR30595">
    <property type="entry name" value="GLPR-RELATED TRANSCRIPTIONAL REPRESSOR"/>
    <property type="match status" value="1"/>
</dbReference>
<name>A0A0F9IZA0_9ZZZZ</name>
<dbReference type="PANTHER" id="PTHR30595:SF6">
    <property type="entry name" value="SCHLAFEN ALBA-2 DOMAIN-CONTAINING PROTEIN"/>
    <property type="match status" value="1"/>
</dbReference>
<dbReference type="Gene3D" id="3.30.950.30">
    <property type="entry name" value="Schlafen, AAA domain"/>
    <property type="match status" value="1"/>
</dbReference>
<feature type="non-terminal residue" evidence="2">
    <location>
        <position position="95"/>
    </location>
</feature>
<protein>
    <recommendedName>
        <fullName evidence="1">Schlafen AlbA-2 domain-containing protein</fullName>
    </recommendedName>
</protein>